<evidence type="ECO:0000313" key="1">
    <source>
        <dbReference type="EMBL" id="GHD77896.1"/>
    </source>
</evidence>
<gene>
    <name evidence="1" type="ORF">GCM10011419_19210</name>
</gene>
<keyword evidence="2" id="KW-1185">Reference proteome</keyword>
<dbReference type="Pfam" id="PF14384">
    <property type="entry name" value="BrnA_antitoxin"/>
    <property type="match status" value="1"/>
</dbReference>
<reference evidence="2" key="1">
    <citation type="journal article" date="2019" name="Int. J. Syst. Evol. Microbiol.">
        <title>The Global Catalogue of Microorganisms (GCM) 10K type strain sequencing project: providing services to taxonomists for standard genome sequencing and annotation.</title>
        <authorList>
            <consortium name="The Broad Institute Genomics Platform"/>
            <consortium name="The Broad Institute Genome Sequencing Center for Infectious Disease"/>
            <person name="Wu L."/>
            <person name="Ma J."/>
        </authorList>
    </citation>
    <scope>NUCLEOTIDE SEQUENCE [LARGE SCALE GENOMIC DNA]</scope>
    <source>
        <strain evidence="2">KCTC 23713</strain>
    </source>
</reference>
<proteinExistence type="predicted"/>
<dbReference type="Proteomes" id="UP000662678">
    <property type="component" value="Unassembled WGS sequence"/>
</dbReference>
<name>A0ABQ3HBL7_9NEIS</name>
<evidence type="ECO:0000313" key="2">
    <source>
        <dbReference type="Proteomes" id="UP000662678"/>
    </source>
</evidence>
<accession>A0ABQ3HBL7</accession>
<evidence type="ECO:0008006" key="3">
    <source>
        <dbReference type="Google" id="ProtNLM"/>
    </source>
</evidence>
<dbReference type="EMBL" id="BMYP01000022">
    <property type="protein sequence ID" value="GHD77896.1"/>
    <property type="molecule type" value="Genomic_DNA"/>
</dbReference>
<sequence>MANHKPLTDTEGEVRELTAEDFQGAVPFSALPESLRRKLGARGAQKAPTKERITIRLSPDVAQAFKATGKGWQTRLNDALRDWLKTHSPV</sequence>
<dbReference type="InterPro" id="IPR025528">
    <property type="entry name" value="BrnA_antitoxin"/>
</dbReference>
<comment type="caution">
    <text evidence="1">The sequence shown here is derived from an EMBL/GenBank/DDBJ whole genome shotgun (WGS) entry which is preliminary data.</text>
</comment>
<protein>
    <recommendedName>
        <fullName evidence="3">BrnA antitoxin family protein</fullName>
    </recommendedName>
</protein>
<organism evidence="1 2">
    <name type="scientific">Vogesella fluminis</name>
    <dbReference type="NCBI Taxonomy" id="1069161"/>
    <lineage>
        <taxon>Bacteria</taxon>
        <taxon>Pseudomonadati</taxon>
        <taxon>Pseudomonadota</taxon>
        <taxon>Betaproteobacteria</taxon>
        <taxon>Neisseriales</taxon>
        <taxon>Chromobacteriaceae</taxon>
        <taxon>Vogesella</taxon>
    </lineage>
</organism>
<dbReference type="RefSeq" id="WP_189353429.1">
    <property type="nucleotide sequence ID" value="NZ_BMYP01000022.1"/>
</dbReference>